<feature type="binding site" evidence="11">
    <location>
        <position position="568"/>
    </location>
    <ligand>
        <name>Zn(2+)</name>
        <dbReference type="ChEBI" id="CHEBI:29105"/>
    </ligand>
</feature>
<dbReference type="FunFam" id="2.40.30.130:FF:000001">
    <property type="entry name" value="Alanine--tRNA ligase"/>
    <property type="match status" value="1"/>
</dbReference>
<dbReference type="Gene3D" id="3.10.310.40">
    <property type="match status" value="1"/>
</dbReference>
<keyword evidence="4 11" id="KW-0479">Metal-binding</keyword>
<dbReference type="CDD" id="cd00673">
    <property type="entry name" value="AlaRS_core"/>
    <property type="match status" value="1"/>
</dbReference>
<accession>A0A0H5BX09</accession>
<keyword evidence="2 11" id="KW-0820">tRNA-binding</keyword>
<sequence length="880" mass="102306">MKKNISEIRQMFFDFFEKKNHKIITGSSLIPENDTSLLFTNAGMNQFKDIFLEKIIPTNKRVVTSQYCIRAGGKHNDLENVGYTTQHHTFFEMLGNFSFGDYFKNEAIQFAWELLTSKKWFNLSKDKLFVTIHEQDYETYNIWKNKIGIPDKHIFLTKNKKYNSENFWKMGDTGPCGPCTEIFYNNQKNIKNNNLTTITNINKNQYIEIWNLVFIQFNQKNNKTLIPLSTPFVDTGMGLERITSIIQKVYSNYDIDIFRKLIFSISQILKINNLNHKSLYVLADHIRSCSFLINYGITPSSEGRGYVLRRIIRRAIRHGYALGVKDIFFYKLLKPLISIMNDTNNQLKKKQLKIEKILRTEEKQFIYILKRGIHILKKKLKNTKKNTITGKVAFNLYDTYGFPIDLTIEICKEHKTKVDIEELKKIMKKKCKNTRKKNLTHFKNIESQINQKPTKFLGYKKKECQGKIITLLKNNQETKIIYEKEEATVILDKTSFYGESGGQIGDSGILQSNNGTIFEVFNTKKYKNGIFAHIGILKNGKLILGEKLNAKINVKKRNLIQSNHSSTHLLYATLKKVLDKNIQKKGSFINEKYLHFDFTYSKSINNKQIYQIENIINKHIKKNIPIITKIITLNENNINKKNTIKSLYDKYGKKIRILIIKNISTEFCCGTHANKTGDIKIFHIISEYSIASGVRRIKAITGETAIKSFYEKRKLIDNINEIINNNDEKIILNKIQKLQNFYYKYKKEIQKSQLKKYLQTNILSNNNIKKINGIRILSKNINNIDTKKLRIIAKNLKNKEKNMIIILTTKKKEKIIIIVCVTNDLINQIQANTIIYKIIQKIDGKGGGKKDFAEGGGNNIISLQDILSELKILISNIIIK</sequence>
<comment type="similarity">
    <text evidence="1 11">Belongs to the class-II aminoacyl-tRNA synthetase family.</text>
</comment>
<evidence type="ECO:0000313" key="13">
    <source>
        <dbReference type="EMBL" id="CEN32300.1"/>
    </source>
</evidence>
<dbReference type="PATRIC" id="fig|1594731.3.peg.348"/>
<dbReference type="InterPro" id="IPR050058">
    <property type="entry name" value="Ala-tRNA_ligase"/>
</dbReference>
<feature type="binding site" evidence="11">
    <location>
        <position position="668"/>
    </location>
    <ligand>
        <name>Zn(2+)</name>
        <dbReference type="ChEBI" id="CHEBI:29105"/>
    </ligand>
</feature>
<proteinExistence type="inferred from homology"/>
<comment type="subcellular location">
    <subcellularLocation>
        <location evidence="11">Cytoplasm</location>
    </subcellularLocation>
</comment>
<evidence type="ECO:0000256" key="5">
    <source>
        <dbReference type="ARBA" id="ARBA00022741"/>
    </source>
</evidence>
<dbReference type="NCBIfam" id="TIGR00344">
    <property type="entry name" value="alaS"/>
    <property type="match status" value="1"/>
</dbReference>
<keyword evidence="5 11" id="KW-0547">Nucleotide-binding</keyword>
<dbReference type="Pfam" id="PF01411">
    <property type="entry name" value="tRNA-synt_2c"/>
    <property type="match status" value="1"/>
</dbReference>
<dbReference type="GO" id="GO:0005524">
    <property type="term" value="F:ATP binding"/>
    <property type="evidence" value="ECO:0007669"/>
    <property type="project" value="UniProtKB-UniRule"/>
</dbReference>
<dbReference type="SUPFAM" id="SSF55186">
    <property type="entry name" value="ThrRS/AlaRS common domain"/>
    <property type="match status" value="1"/>
</dbReference>
<dbReference type="InterPro" id="IPR018165">
    <property type="entry name" value="Ala-tRNA-synth_IIc_core"/>
</dbReference>
<dbReference type="Gene3D" id="2.40.30.130">
    <property type="match status" value="1"/>
</dbReference>
<feature type="binding site" evidence="11">
    <location>
        <position position="564"/>
    </location>
    <ligand>
        <name>Zn(2+)</name>
        <dbReference type="ChEBI" id="CHEBI:29105"/>
    </ligand>
</feature>
<dbReference type="GO" id="GO:0002161">
    <property type="term" value="F:aminoacyl-tRNA deacylase activity"/>
    <property type="evidence" value="ECO:0007669"/>
    <property type="project" value="TreeGrafter"/>
</dbReference>
<dbReference type="PANTHER" id="PTHR11777">
    <property type="entry name" value="ALANYL-TRNA SYNTHETASE"/>
    <property type="match status" value="1"/>
</dbReference>
<dbReference type="InterPro" id="IPR012947">
    <property type="entry name" value="tRNA_SAD"/>
</dbReference>
<comment type="subunit">
    <text evidence="11">Homotetramer.</text>
</comment>
<keyword evidence="11" id="KW-0963">Cytoplasm</keyword>
<dbReference type="InterPro" id="IPR009000">
    <property type="entry name" value="Transl_B-barrel_sf"/>
</dbReference>
<dbReference type="GO" id="GO:0000049">
    <property type="term" value="F:tRNA binding"/>
    <property type="evidence" value="ECO:0007669"/>
    <property type="project" value="UniProtKB-KW"/>
</dbReference>
<dbReference type="Pfam" id="PF02272">
    <property type="entry name" value="DHHA1"/>
    <property type="match status" value="1"/>
</dbReference>
<reference evidence="14" key="1">
    <citation type="submission" date="2015-01" db="EMBL/GenBank/DDBJ databases">
        <authorList>
            <person name="Manzano-Marin A."/>
            <person name="Manzano-Marin A."/>
        </authorList>
    </citation>
    <scope>NUCLEOTIDE SEQUENCE [LARGE SCALE GENOMIC DNA]</scope>
    <source>
        <strain evidence="14">obscurior</strain>
    </source>
</reference>
<comment type="cofactor">
    <cofactor evidence="11">
        <name>Zn(2+)</name>
        <dbReference type="ChEBI" id="CHEBI:29105"/>
    </cofactor>
    <text evidence="11">Binds 1 zinc ion per subunit.</text>
</comment>
<dbReference type="GO" id="GO:0004813">
    <property type="term" value="F:alanine-tRNA ligase activity"/>
    <property type="evidence" value="ECO:0007669"/>
    <property type="project" value="UniProtKB-UniRule"/>
</dbReference>
<evidence type="ECO:0000256" key="10">
    <source>
        <dbReference type="ARBA" id="ARBA00023146"/>
    </source>
</evidence>
<evidence type="ECO:0000259" key="12">
    <source>
        <dbReference type="PROSITE" id="PS50860"/>
    </source>
</evidence>
<evidence type="ECO:0000256" key="11">
    <source>
        <dbReference type="HAMAP-Rule" id="MF_00036"/>
    </source>
</evidence>
<name>A0A0H5BX09_9ENTR</name>
<feature type="binding site" evidence="11">
    <location>
        <position position="672"/>
    </location>
    <ligand>
        <name>Zn(2+)</name>
        <dbReference type="ChEBI" id="CHEBI:29105"/>
    </ligand>
</feature>
<evidence type="ECO:0000256" key="4">
    <source>
        <dbReference type="ARBA" id="ARBA00022723"/>
    </source>
</evidence>
<dbReference type="RefSeq" id="WP_281263842.1">
    <property type="nucleotide sequence ID" value="NZ_LN774881.1"/>
</dbReference>
<evidence type="ECO:0000256" key="3">
    <source>
        <dbReference type="ARBA" id="ARBA00022598"/>
    </source>
</evidence>
<dbReference type="SMART" id="SM00863">
    <property type="entry name" value="tRNA_SAD"/>
    <property type="match status" value="1"/>
</dbReference>
<keyword evidence="3 11" id="KW-0436">Ligase</keyword>
<dbReference type="SUPFAM" id="SSF50447">
    <property type="entry name" value="Translation proteins"/>
    <property type="match status" value="1"/>
</dbReference>
<keyword evidence="9 11" id="KW-0648">Protein biosynthesis</keyword>
<dbReference type="SUPFAM" id="SSF101353">
    <property type="entry name" value="Putative anticodon-binding domain of alanyl-tRNA synthetase (AlaRS)"/>
    <property type="match status" value="1"/>
</dbReference>
<dbReference type="PROSITE" id="PS50860">
    <property type="entry name" value="AA_TRNA_LIGASE_II_ALA"/>
    <property type="match status" value="1"/>
</dbReference>
<evidence type="ECO:0000256" key="2">
    <source>
        <dbReference type="ARBA" id="ARBA00022555"/>
    </source>
</evidence>
<evidence type="ECO:0000313" key="14">
    <source>
        <dbReference type="Proteomes" id="UP000242753"/>
    </source>
</evidence>
<dbReference type="GO" id="GO:0008270">
    <property type="term" value="F:zinc ion binding"/>
    <property type="evidence" value="ECO:0007669"/>
    <property type="project" value="UniProtKB-UniRule"/>
</dbReference>
<dbReference type="EMBL" id="LN774881">
    <property type="protein sequence ID" value="CEN32300.1"/>
    <property type="molecule type" value="Genomic_DNA"/>
</dbReference>
<dbReference type="InterPro" id="IPR018164">
    <property type="entry name" value="Ala-tRNA-synth_IIc_N"/>
</dbReference>
<dbReference type="FunFam" id="3.30.930.10:FF:000004">
    <property type="entry name" value="Alanine--tRNA ligase"/>
    <property type="match status" value="1"/>
</dbReference>
<dbReference type="STRING" id="1594731.WEOB_369"/>
<dbReference type="InterPro" id="IPR023033">
    <property type="entry name" value="Ala_tRNA_ligase_euk/bac"/>
</dbReference>
<evidence type="ECO:0000256" key="6">
    <source>
        <dbReference type="ARBA" id="ARBA00022833"/>
    </source>
</evidence>
<dbReference type="Gene3D" id="3.30.930.10">
    <property type="entry name" value="Bira Bifunctional Protein, Domain 2"/>
    <property type="match status" value="1"/>
</dbReference>
<dbReference type="FunFam" id="3.30.980.10:FF:000004">
    <property type="entry name" value="Alanine--tRNA ligase, cytoplasmic"/>
    <property type="match status" value="1"/>
</dbReference>
<keyword evidence="10 11" id="KW-0030">Aminoacyl-tRNA synthetase</keyword>
<dbReference type="PRINTS" id="PR00980">
    <property type="entry name" value="TRNASYNTHALA"/>
</dbReference>
<dbReference type="InterPro" id="IPR002318">
    <property type="entry name" value="Ala-tRNA-lgiase_IIc"/>
</dbReference>
<dbReference type="InterPro" id="IPR003156">
    <property type="entry name" value="DHHA1_dom"/>
</dbReference>
<feature type="domain" description="Alanyl-transfer RNA synthetases family profile" evidence="12">
    <location>
        <begin position="3"/>
        <end position="711"/>
    </location>
</feature>
<gene>
    <name evidence="11 13" type="primary">alaS</name>
    <name evidence="13" type="ORF">WEOB_369</name>
</gene>
<dbReference type="InterPro" id="IPR045864">
    <property type="entry name" value="aa-tRNA-synth_II/BPL/LPL"/>
</dbReference>
<evidence type="ECO:0000256" key="9">
    <source>
        <dbReference type="ARBA" id="ARBA00022917"/>
    </source>
</evidence>
<dbReference type="EC" id="6.1.1.7" evidence="11"/>
<dbReference type="FunFam" id="3.10.310.40:FF:000001">
    <property type="entry name" value="Alanine--tRNA ligase"/>
    <property type="match status" value="1"/>
</dbReference>
<dbReference type="SUPFAM" id="SSF55681">
    <property type="entry name" value="Class II aaRS and biotin synthetases"/>
    <property type="match status" value="1"/>
</dbReference>
<keyword evidence="8 11" id="KW-0694">RNA-binding</keyword>
<evidence type="ECO:0000256" key="1">
    <source>
        <dbReference type="ARBA" id="ARBA00008226"/>
    </source>
</evidence>
<dbReference type="GO" id="GO:0006419">
    <property type="term" value="P:alanyl-tRNA aminoacylation"/>
    <property type="evidence" value="ECO:0007669"/>
    <property type="project" value="UniProtKB-UniRule"/>
</dbReference>
<dbReference type="KEGG" id="wca:WEOB_369"/>
<protein>
    <recommendedName>
        <fullName evidence="11">Alanine--tRNA ligase</fullName>
        <ecNumber evidence="11">6.1.1.7</ecNumber>
    </recommendedName>
    <alternativeName>
        <fullName evidence="11">Alanyl-tRNA synthetase</fullName>
        <shortName evidence="11">AlaRS</shortName>
    </alternativeName>
</protein>
<dbReference type="AlphaFoldDB" id="A0A0H5BX09"/>
<organism evidence="13 14">
    <name type="scientific">Candidatus Westeberhardia cardiocondylae</name>
    <dbReference type="NCBI Taxonomy" id="1594731"/>
    <lineage>
        <taxon>Bacteria</taxon>
        <taxon>Pseudomonadati</taxon>
        <taxon>Pseudomonadota</taxon>
        <taxon>Gammaproteobacteria</taxon>
        <taxon>Enterobacterales</taxon>
        <taxon>Enterobacteriaceae</taxon>
        <taxon>ant endosymbionts</taxon>
        <taxon>Candidatus Westeberhardia</taxon>
    </lineage>
</organism>
<dbReference type="InterPro" id="IPR018162">
    <property type="entry name" value="Ala-tRNA-ligase_IIc_anticod-bd"/>
</dbReference>
<dbReference type="GO" id="GO:0005829">
    <property type="term" value="C:cytosol"/>
    <property type="evidence" value="ECO:0007669"/>
    <property type="project" value="TreeGrafter"/>
</dbReference>
<dbReference type="Gene3D" id="3.30.980.10">
    <property type="entry name" value="Threonyl-trna Synthetase, Chain A, domain 2"/>
    <property type="match status" value="1"/>
</dbReference>
<keyword evidence="7 11" id="KW-0067">ATP-binding</keyword>
<comment type="function">
    <text evidence="11">Catalyzes the attachment of alanine to tRNA(Ala) in a two-step reaction: alanine is first activated by ATP to form Ala-AMP and then transferred to the acceptor end of tRNA(Ala). Also edits incorrectly charged Ser-tRNA(Ala) and Gly-tRNA(Ala) via its editing domain.</text>
</comment>
<dbReference type="Pfam" id="PF07973">
    <property type="entry name" value="tRNA_SAD"/>
    <property type="match status" value="1"/>
</dbReference>
<comment type="domain">
    <text evidence="11">Consists of three domains; the N-terminal catalytic domain, the editing domain and the C-terminal C-Ala domain. The editing domain removes incorrectly charged amino acids, while the C-Ala domain, along with tRNA(Ala), serves as a bridge to cooperatively bring together the editing and aminoacylation centers thus stimulating deacylation of misacylated tRNAs.</text>
</comment>
<evidence type="ECO:0000256" key="8">
    <source>
        <dbReference type="ARBA" id="ARBA00022884"/>
    </source>
</evidence>
<dbReference type="PANTHER" id="PTHR11777:SF9">
    <property type="entry name" value="ALANINE--TRNA LIGASE, CYTOPLASMIC"/>
    <property type="match status" value="1"/>
</dbReference>
<comment type="catalytic activity">
    <reaction evidence="11">
        <text>tRNA(Ala) + L-alanine + ATP = L-alanyl-tRNA(Ala) + AMP + diphosphate</text>
        <dbReference type="Rhea" id="RHEA:12540"/>
        <dbReference type="Rhea" id="RHEA-COMP:9657"/>
        <dbReference type="Rhea" id="RHEA-COMP:9923"/>
        <dbReference type="ChEBI" id="CHEBI:30616"/>
        <dbReference type="ChEBI" id="CHEBI:33019"/>
        <dbReference type="ChEBI" id="CHEBI:57972"/>
        <dbReference type="ChEBI" id="CHEBI:78442"/>
        <dbReference type="ChEBI" id="CHEBI:78497"/>
        <dbReference type="ChEBI" id="CHEBI:456215"/>
        <dbReference type="EC" id="6.1.1.7"/>
    </reaction>
</comment>
<keyword evidence="6 11" id="KW-0862">Zinc</keyword>
<dbReference type="HAMAP" id="MF_00036_B">
    <property type="entry name" value="Ala_tRNA_synth_B"/>
    <property type="match status" value="1"/>
</dbReference>
<dbReference type="Proteomes" id="UP000242753">
    <property type="component" value="Chromosome I"/>
</dbReference>
<dbReference type="GO" id="GO:0045892">
    <property type="term" value="P:negative regulation of DNA-templated transcription"/>
    <property type="evidence" value="ECO:0007669"/>
    <property type="project" value="TreeGrafter"/>
</dbReference>
<evidence type="ECO:0000256" key="7">
    <source>
        <dbReference type="ARBA" id="ARBA00022840"/>
    </source>
</evidence>
<keyword evidence="14" id="KW-1185">Reference proteome</keyword>
<dbReference type="InterPro" id="IPR018163">
    <property type="entry name" value="Thr/Ala-tRNA-synth_IIc_edit"/>
</dbReference>